<accession>A0A5C5WE27</accession>
<dbReference type="EMBL" id="SJPH01000001">
    <property type="protein sequence ID" value="TWT48403.1"/>
    <property type="molecule type" value="Genomic_DNA"/>
</dbReference>
<dbReference type="AlphaFoldDB" id="A0A5C5WE27"/>
<dbReference type="Proteomes" id="UP000318995">
    <property type="component" value="Unassembled WGS sequence"/>
</dbReference>
<dbReference type="RefSeq" id="WP_146570443.1">
    <property type="nucleotide sequence ID" value="NZ_SJPH01000001.1"/>
</dbReference>
<comment type="caution">
    <text evidence="1">The sequence shown here is derived from an EMBL/GenBank/DDBJ whole genome shotgun (WGS) entry which is preliminary data.</text>
</comment>
<organism evidence="1 2">
    <name type="scientific">Botrimarina hoheduenensis</name>
    <dbReference type="NCBI Taxonomy" id="2528000"/>
    <lineage>
        <taxon>Bacteria</taxon>
        <taxon>Pseudomonadati</taxon>
        <taxon>Planctomycetota</taxon>
        <taxon>Planctomycetia</taxon>
        <taxon>Pirellulales</taxon>
        <taxon>Lacipirellulaceae</taxon>
        <taxon>Botrimarina</taxon>
    </lineage>
</organism>
<sequence length="82" mass="9141">MTTHYFKLILDRAPNDEEQEHLYALFEDGSITRLAGVAEISFCREAPTLPAAIRSAVNEVRCAGFIATQLRVLRHSAVGREP</sequence>
<evidence type="ECO:0000313" key="2">
    <source>
        <dbReference type="Proteomes" id="UP000318995"/>
    </source>
</evidence>
<name>A0A5C5WE27_9BACT</name>
<keyword evidence="2" id="KW-1185">Reference proteome</keyword>
<proteinExistence type="predicted"/>
<evidence type="ECO:0000313" key="1">
    <source>
        <dbReference type="EMBL" id="TWT48403.1"/>
    </source>
</evidence>
<reference evidence="1 2" key="1">
    <citation type="submission" date="2019-02" db="EMBL/GenBank/DDBJ databases">
        <title>Deep-cultivation of Planctomycetes and their phenomic and genomic characterization uncovers novel biology.</title>
        <authorList>
            <person name="Wiegand S."/>
            <person name="Jogler M."/>
            <person name="Boedeker C."/>
            <person name="Pinto D."/>
            <person name="Vollmers J."/>
            <person name="Rivas-Marin E."/>
            <person name="Kohn T."/>
            <person name="Peeters S.H."/>
            <person name="Heuer A."/>
            <person name="Rast P."/>
            <person name="Oberbeckmann S."/>
            <person name="Bunk B."/>
            <person name="Jeske O."/>
            <person name="Meyerdierks A."/>
            <person name="Storesund J.E."/>
            <person name="Kallscheuer N."/>
            <person name="Luecker S."/>
            <person name="Lage O.M."/>
            <person name="Pohl T."/>
            <person name="Merkel B.J."/>
            <person name="Hornburger P."/>
            <person name="Mueller R.-W."/>
            <person name="Bruemmer F."/>
            <person name="Labrenz M."/>
            <person name="Spormann A.M."/>
            <person name="Op Den Camp H."/>
            <person name="Overmann J."/>
            <person name="Amann R."/>
            <person name="Jetten M.S.M."/>
            <person name="Mascher T."/>
            <person name="Medema M.H."/>
            <person name="Devos D.P."/>
            <person name="Kaster A.-K."/>
            <person name="Ovreas L."/>
            <person name="Rohde M."/>
            <person name="Galperin M.Y."/>
            <person name="Jogler C."/>
        </authorList>
    </citation>
    <scope>NUCLEOTIDE SEQUENCE [LARGE SCALE GENOMIC DNA]</scope>
    <source>
        <strain evidence="1 2">Pla111</strain>
    </source>
</reference>
<gene>
    <name evidence="1" type="ORF">Pla111_01700</name>
</gene>
<protein>
    <submittedName>
        <fullName evidence="1">Uncharacterized protein</fullName>
    </submittedName>
</protein>
<dbReference type="OrthoDB" id="5119642at2"/>